<feature type="signal peptide" evidence="2">
    <location>
        <begin position="1"/>
        <end position="24"/>
    </location>
</feature>
<feature type="compositionally biased region" description="Basic and acidic residues" evidence="1">
    <location>
        <begin position="119"/>
        <end position="131"/>
    </location>
</feature>
<protein>
    <submittedName>
        <fullName evidence="3">Uncharacterized protein</fullName>
    </submittedName>
</protein>
<evidence type="ECO:0000313" key="4">
    <source>
        <dbReference type="Proteomes" id="UP000324800"/>
    </source>
</evidence>
<dbReference type="AlphaFoldDB" id="A0A5J4TT98"/>
<accession>A0A5J4TT98</accession>
<evidence type="ECO:0000256" key="2">
    <source>
        <dbReference type="SAM" id="SignalP"/>
    </source>
</evidence>
<feature type="chain" id="PRO_5023897873" evidence="2">
    <location>
        <begin position="25"/>
        <end position="131"/>
    </location>
</feature>
<sequence>MMYSKKKMSLLLIELFSTLDDWAAIGVKDPLKQCKQIINTPNFLNSLIKLTEFKSINDTNKEKDNQSIQIRNKSKGCFHIIHYWGDEQAQVELVTNGYPRLLVIDINTADGNEQQQEDSTSKEKIEIEDAD</sequence>
<name>A0A5J4TT98_9EUKA</name>
<feature type="region of interest" description="Disordered" evidence="1">
    <location>
        <begin position="109"/>
        <end position="131"/>
    </location>
</feature>
<evidence type="ECO:0000313" key="3">
    <source>
        <dbReference type="EMBL" id="KAA6361230.1"/>
    </source>
</evidence>
<gene>
    <name evidence="3" type="ORF">EZS28_043244</name>
</gene>
<feature type="compositionally biased region" description="Polar residues" evidence="1">
    <location>
        <begin position="109"/>
        <end position="118"/>
    </location>
</feature>
<dbReference type="EMBL" id="SNRW01025848">
    <property type="protein sequence ID" value="KAA6361230.1"/>
    <property type="molecule type" value="Genomic_DNA"/>
</dbReference>
<comment type="caution">
    <text evidence="3">The sequence shown here is derived from an EMBL/GenBank/DDBJ whole genome shotgun (WGS) entry which is preliminary data.</text>
</comment>
<reference evidence="3 4" key="1">
    <citation type="submission" date="2019-03" db="EMBL/GenBank/DDBJ databases">
        <title>Single cell metagenomics reveals metabolic interactions within the superorganism composed of flagellate Streblomastix strix and complex community of Bacteroidetes bacteria on its surface.</title>
        <authorList>
            <person name="Treitli S.C."/>
            <person name="Kolisko M."/>
            <person name="Husnik F."/>
            <person name="Keeling P."/>
            <person name="Hampl V."/>
        </authorList>
    </citation>
    <scope>NUCLEOTIDE SEQUENCE [LARGE SCALE GENOMIC DNA]</scope>
    <source>
        <strain evidence="3">ST1C</strain>
    </source>
</reference>
<keyword evidence="2" id="KW-0732">Signal</keyword>
<dbReference type="Proteomes" id="UP000324800">
    <property type="component" value="Unassembled WGS sequence"/>
</dbReference>
<organism evidence="3 4">
    <name type="scientific">Streblomastix strix</name>
    <dbReference type="NCBI Taxonomy" id="222440"/>
    <lineage>
        <taxon>Eukaryota</taxon>
        <taxon>Metamonada</taxon>
        <taxon>Preaxostyla</taxon>
        <taxon>Oxymonadida</taxon>
        <taxon>Streblomastigidae</taxon>
        <taxon>Streblomastix</taxon>
    </lineage>
</organism>
<proteinExistence type="predicted"/>
<evidence type="ECO:0000256" key="1">
    <source>
        <dbReference type="SAM" id="MobiDB-lite"/>
    </source>
</evidence>